<evidence type="ECO:0000313" key="2">
    <source>
        <dbReference type="EMBL" id="MBF4162393.1"/>
    </source>
</evidence>
<dbReference type="AlphaFoldDB" id="A0A930UWY3"/>
<feature type="transmembrane region" description="Helical" evidence="1">
    <location>
        <begin position="241"/>
        <end position="263"/>
    </location>
</feature>
<keyword evidence="1" id="KW-0472">Membrane</keyword>
<keyword evidence="3" id="KW-1185">Reference proteome</keyword>
<keyword evidence="1" id="KW-1133">Transmembrane helix</keyword>
<sequence>MTLPSDLTDPVVSLLCEHEWTADVTVQRDVVLHPRGDLVECDVAREKAGPLIGDLRELGVHEAGSILVTEPRSSPFARAERMERAAPGHPDDAIVWESVESAAAADSVPTVSYHVFLVIAVILAAIAVVTDSSVLVVGAMVVGPDFAPVAAAGAGVVLRRPRLVVRALQLLVLSFVFAIAVVAVLGLVARGTGLIAAEDLSRSRPNTGFIWHPDAWSFIVALAAGGAGALALAIEKTSTMVGVFISVTTVPAAGNLALALAFLDTHEMAGSAMQLGLNLVGLLLAGTAVLAFQRRWWKPLCVAAERVFQRTTLTR</sequence>
<dbReference type="Proteomes" id="UP000656804">
    <property type="component" value="Unassembled WGS sequence"/>
</dbReference>
<dbReference type="InterPro" id="IPR005240">
    <property type="entry name" value="DUF389"/>
</dbReference>
<accession>A0A930UWY3</accession>
<feature type="transmembrane region" description="Helical" evidence="1">
    <location>
        <begin position="275"/>
        <end position="292"/>
    </location>
</feature>
<comment type="caution">
    <text evidence="2">The sequence shown here is derived from an EMBL/GenBank/DDBJ whole genome shotgun (WGS) entry which is preliminary data.</text>
</comment>
<reference evidence="2" key="1">
    <citation type="submission" date="2020-11" db="EMBL/GenBank/DDBJ databases">
        <title>Nocardioides sp. CBS4Y-1, whole genome shotgun sequence.</title>
        <authorList>
            <person name="Tuo L."/>
        </authorList>
    </citation>
    <scope>NUCLEOTIDE SEQUENCE</scope>
    <source>
        <strain evidence="2">CBS4Y-1</strain>
    </source>
</reference>
<organism evidence="2 3">
    <name type="scientific">Nocardioides acrostichi</name>
    <dbReference type="NCBI Taxonomy" id="2784339"/>
    <lineage>
        <taxon>Bacteria</taxon>
        <taxon>Bacillati</taxon>
        <taxon>Actinomycetota</taxon>
        <taxon>Actinomycetes</taxon>
        <taxon>Propionibacteriales</taxon>
        <taxon>Nocardioidaceae</taxon>
        <taxon>Nocardioides</taxon>
    </lineage>
</organism>
<dbReference type="EMBL" id="JADIVZ010000005">
    <property type="protein sequence ID" value="MBF4162393.1"/>
    <property type="molecule type" value="Genomic_DNA"/>
</dbReference>
<protein>
    <submittedName>
        <fullName evidence="2">DUF389 domain-containing protein</fullName>
    </submittedName>
</protein>
<keyword evidence="1" id="KW-0812">Transmembrane</keyword>
<proteinExistence type="predicted"/>
<feature type="transmembrane region" description="Helical" evidence="1">
    <location>
        <begin position="135"/>
        <end position="158"/>
    </location>
</feature>
<dbReference type="Pfam" id="PF04087">
    <property type="entry name" value="DUF389"/>
    <property type="match status" value="1"/>
</dbReference>
<feature type="transmembrane region" description="Helical" evidence="1">
    <location>
        <begin position="170"/>
        <end position="195"/>
    </location>
</feature>
<dbReference type="PANTHER" id="PTHR20992:SF9">
    <property type="entry name" value="AT15442P-RELATED"/>
    <property type="match status" value="1"/>
</dbReference>
<feature type="transmembrane region" description="Helical" evidence="1">
    <location>
        <begin position="111"/>
        <end position="129"/>
    </location>
</feature>
<evidence type="ECO:0000313" key="3">
    <source>
        <dbReference type="Proteomes" id="UP000656804"/>
    </source>
</evidence>
<dbReference type="PANTHER" id="PTHR20992">
    <property type="entry name" value="AT15442P-RELATED"/>
    <property type="match status" value="1"/>
</dbReference>
<gene>
    <name evidence="2" type="ORF">ISG29_11890</name>
</gene>
<name>A0A930UWY3_9ACTN</name>
<evidence type="ECO:0000256" key="1">
    <source>
        <dbReference type="SAM" id="Phobius"/>
    </source>
</evidence>
<feature type="transmembrane region" description="Helical" evidence="1">
    <location>
        <begin position="215"/>
        <end position="234"/>
    </location>
</feature>